<evidence type="ECO:0000256" key="1">
    <source>
        <dbReference type="ARBA" id="ARBA00004370"/>
    </source>
</evidence>
<name>K9HD36_9PROT</name>
<dbReference type="Pfam" id="PF04800">
    <property type="entry name" value="NDUS4"/>
    <property type="match status" value="1"/>
</dbReference>
<evidence type="ECO:0000256" key="4">
    <source>
        <dbReference type="ARBA" id="ARBA00022946"/>
    </source>
</evidence>
<proteinExistence type="predicted"/>
<keyword evidence="5" id="KW-0249">Electron transport</keyword>
<sequence length="99" mass="11567">MAISVRIHRPAKTAMQSGRGNTKRWLLEFEPQAPRNIDPLMGWTSGRDTRQQVKLWFATKDEAIAYAKQQGYDYKVYEPKERRVRPKSYAANFAYDKVS</sequence>
<keyword evidence="8" id="KW-1185">Reference proteome</keyword>
<dbReference type="InterPro" id="IPR006885">
    <property type="entry name" value="NADH_UbQ_FeS_4_mit-like"/>
</dbReference>
<dbReference type="Proteomes" id="UP000009881">
    <property type="component" value="Unassembled WGS sequence"/>
</dbReference>
<dbReference type="GO" id="GO:0022900">
    <property type="term" value="P:electron transport chain"/>
    <property type="evidence" value="ECO:0007669"/>
    <property type="project" value="InterPro"/>
</dbReference>
<reference evidence="7 8" key="1">
    <citation type="journal article" date="2013" name="Genome Announc.">
        <title>Draft Genome Sequence of an Alphaproteobacterium, Caenispirillum salinarum AK4(T), Isolated from a Solar Saltern.</title>
        <authorList>
            <person name="Khatri I."/>
            <person name="Singh A."/>
            <person name="Korpole S."/>
            <person name="Pinnaka A.K."/>
            <person name="Subramanian S."/>
        </authorList>
    </citation>
    <scope>NUCLEOTIDE SEQUENCE [LARGE SCALE GENOMIC DNA]</scope>
    <source>
        <strain evidence="7 8">AK4</strain>
    </source>
</reference>
<evidence type="ECO:0000256" key="3">
    <source>
        <dbReference type="ARBA" id="ARBA00022660"/>
    </source>
</evidence>
<keyword evidence="4" id="KW-0809">Transit peptide</keyword>
<keyword evidence="2" id="KW-0813">Transport</keyword>
<dbReference type="EMBL" id="ANHY01000016">
    <property type="protein sequence ID" value="EKV28448.1"/>
    <property type="molecule type" value="Genomic_DNA"/>
</dbReference>
<dbReference type="Gene3D" id="3.30.160.190">
    <property type="entry name" value="atu1810 like domain"/>
    <property type="match status" value="1"/>
</dbReference>
<dbReference type="AlphaFoldDB" id="K9HD36"/>
<evidence type="ECO:0000256" key="5">
    <source>
        <dbReference type="ARBA" id="ARBA00022982"/>
    </source>
</evidence>
<accession>K9HD36</accession>
<dbReference type="PANTHER" id="PTHR12219:SF8">
    <property type="entry name" value="NADH DEHYDROGENASE [UBIQUINONE] IRON-SULFUR PROTEIN 4, MITOCHONDRIAL"/>
    <property type="match status" value="1"/>
</dbReference>
<evidence type="ECO:0000313" key="7">
    <source>
        <dbReference type="EMBL" id="EKV28448.1"/>
    </source>
</evidence>
<comment type="subcellular location">
    <subcellularLocation>
        <location evidence="1">Membrane</location>
    </subcellularLocation>
</comment>
<protein>
    <submittedName>
        <fullName evidence="7">NADH-ubiquinone oxidoreductase-related protein</fullName>
    </submittedName>
</protein>
<dbReference type="OrthoDB" id="9799572at2"/>
<evidence type="ECO:0000256" key="2">
    <source>
        <dbReference type="ARBA" id="ARBA00022448"/>
    </source>
</evidence>
<organism evidence="7 8">
    <name type="scientific">Caenispirillum salinarum AK4</name>
    <dbReference type="NCBI Taxonomy" id="1238182"/>
    <lineage>
        <taxon>Bacteria</taxon>
        <taxon>Pseudomonadati</taxon>
        <taxon>Pseudomonadota</taxon>
        <taxon>Alphaproteobacteria</taxon>
        <taxon>Rhodospirillales</taxon>
        <taxon>Novispirillaceae</taxon>
        <taxon>Caenispirillum</taxon>
    </lineage>
</organism>
<dbReference type="STRING" id="1238182.C882_1022"/>
<evidence type="ECO:0000313" key="8">
    <source>
        <dbReference type="Proteomes" id="UP000009881"/>
    </source>
</evidence>
<keyword evidence="7" id="KW-0830">Ubiquinone</keyword>
<dbReference type="RefSeq" id="WP_009541678.1">
    <property type="nucleotide sequence ID" value="NZ_ANHY01000016.1"/>
</dbReference>
<dbReference type="eggNOG" id="ENOG5032RJS">
    <property type="taxonomic scope" value="Bacteria"/>
</dbReference>
<dbReference type="GO" id="GO:0016020">
    <property type="term" value="C:membrane"/>
    <property type="evidence" value="ECO:0007669"/>
    <property type="project" value="UniProtKB-SubCell"/>
</dbReference>
<keyword evidence="3" id="KW-0679">Respiratory chain</keyword>
<keyword evidence="6" id="KW-0472">Membrane</keyword>
<dbReference type="PANTHER" id="PTHR12219">
    <property type="entry name" value="NADH-UBIQUINONE OXIDOREDUCTASE"/>
    <property type="match status" value="1"/>
</dbReference>
<gene>
    <name evidence="7" type="ORF">C882_1022</name>
</gene>
<comment type="caution">
    <text evidence="7">The sequence shown here is derived from an EMBL/GenBank/DDBJ whole genome shotgun (WGS) entry which is preliminary data.</text>
</comment>
<dbReference type="InterPro" id="IPR038532">
    <property type="entry name" value="NDUFS4-like_sf"/>
</dbReference>
<evidence type="ECO:0000256" key="6">
    <source>
        <dbReference type="ARBA" id="ARBA00023136"/>
    </source>
</evidence>